<dbReference type="Proteomes" id="UP000009273">
    <property type="component" value="Segment"/>
</dbReference>
<dbReference type="RefSeq" id="YP_009015469.1">
    <property type="nucleotide sequence ID" value="NC_023719.1"/>
</dbReference>
<proteinExistence type="predicted"/>
<evidence type="ECO:0000313" key="1">
    <source>
        <dbReference type="EMBL" id="AEO93426.1"/>
    </source>
</evidence>
<dbReference type="GeneID" id="18563382"/>
<reference evidence="1 2" key="1">
    <citation type="submission" date="2011-09" db="EMBL/GenBank/DDBJ databases">
        <authorList>
            <person name="Pope W.H."/>
            <person name="Pedulla M.L."/>
            <person name="Ford M.E."/>
            <person name="Peebles C.L."/>
            <person name="Hatfull G.H."/>
            <person name="Hendrix R.W."/>
        </authorList>
    </citation>
    <scope>NUCLEOTIDE SEQUENCE [LARGE SCALE GENOMIC DNA]</scope>
    <source>
        <strain evidence="1">G</strain>
    </source>
</reference>
<name>G3MBN2_9CAUD</name>
<dbReference type="KEGG" id="vg:18563382"/>
<accession>G3MBN2</accession>
<gene>
    <name evidence="1" type="primary">166</name>
    <name evidence="1" type="ORF">G_166</name>
</gene>
<keyword evidence="2" id="KW-1185">Reference proteome</keyword>
<dbReference type="EMBL" id="JN638751">
    <property type="protein sequence ID" value="AEO93426.1"/>
    <property type="molecule type" value="Genomic_DNA"/>
</dbReference>
<sequence>MGAFYKKTCPICNNKLTKERVNSVRRIECPNQCYGYFRFSSQDELYQVQVRVFGKSFDVYNVIQGNRKTYKQTSNITKEINYWKEDERYLLKLLTIDKNERLQWPK</sequence>
<evidence type="ECO:0000313" key="2">
    <source>
        <dbReference type="Proteomes" id="UP000009273"/>
    </source>
</evidence>
<organism evidence="1 2">
    <name type="scientific">Bacillus phage G</name>
    <dbReference type="NCBI Taxonomy" id="2884420"/>
    <lineage>
        <taxon>Viruses</taxon>
        <taxon>Duplodnaviria</taxon>
        <taxon>Heunggongvirae</taxon>
        <taxon>Uroviricota</taxon>
        <taxon>Caudoviricetes</taxon>
        <taxon>Donellivirus</taxon>
        <taxon>Donellivirus gee</taxon>
    </lineage>
</organism>
<protein>
    <submittedName>
        <fullName evidence="1">Gp166</fullName>
    </submittedName>
</protein>